<dbReference type="Proteomes" id="UP000032946">
    <property type="component" value="Chromosome"/>
</dbReference>
<evidence type="ECO:0000313" key="1">
    <source>
        <dbReference type="EMBL" id="CDM93942.1"/>
    </source>
</evidence>
<dbReference type="EMBL" id="FO818640">
    <property type="protein sequence ID" value="CDM93942.1"/>
    <property type="molecule type" value="Genomic_DNA"/>
</dbReference>
<evidence type="ECO:0000313" key="2">
    <source>
        <dbReference type="Proteomes" id="UP000032946"/>
    </source>
</evidence>
<accession>A0A9P1KDD8</accession>
<keyword evidence="2" id="KW-1185">Reference proteome</keyword>
<proteinExistence type="predicted"/>
<dbReference type="AlphaFoldDB" id="A0A9P1KDD8"/>
<name>A0A9P1KDD8_9CYAN</name>
<organism evidence="1 2">
    <name type="scientific">Limnospira indica PCC 8005</name>
    <dbReference type="NCBI Taxonomy" id="376219"/>
    <lineage>
        <taxon>Bacteria</taxon>
        <taxon>Bacillati</taxon>
        <taxon>Cyanobacteriota</taxon>
        <taxon>Cyanophyceae</taxon>
        <taxon>Oscillatoriophycideae</taxon>
        <taxon>Oscillatoriales</taxon>
        <taxon>Sirenicapillariaceae</taxon>
        <taxon>Limnospira</taxon>
    </lineage>
</organism>
<sequence length="87" mass="10128">MSNPKTFTIPYSRHFREWLDPQQLSLGLTTYQTNRLCLRGLQPDRQIYTPSGNLTLPWHFRLPQTASMSWLPLTPLDPTPDRRESGS</sequence>
<reference evidence="1 2" key="1">
    <citation type="submission" date="2014-02" db="EMBL/GenBank/DDBJ databases">
        <authorList>
            <person name="Genoscope - CEA"/>
        </authorList>
    </citation>
    <scope>NUCLEOTIDE SEQUENCE [LARGE SCALE GENOMIC DNA]</scope>
    <source>
        <strain evidence="1 2">PCC 8005</strain>
    </source>
</reference>
<gene>
    <name evidence="1" type="ORF">ARTHRO_11616</name>
</gene>
<protein>
    <submittedName>
        <fullName evidence="1">Uncharacterized protein</fullName>
    </submittedName>
</protein>